<dbReference type="Pfam" id="PF00155">
    <property type="entry name" value="Aminotran_1_2"/>
    <property type="match status" value="1"/>
</dbReference>
<dbReference type="EMBL" id="CP024785">
    <property type="protein sequence ID" value="AUB35486.1"/>
    <property type="molecule type" value="Genomic_DNA"/>
</dbReference>
<dbReference type="PANTHER" id="PTHR43510:SF1">
    <property type="entry name" value="AMINOTRANSFERASE FUNCTION, HYPOTHETICAL (EUROFUNG)"/>
    <property type="match status" value="1"/>
</dbReference>
<dbReference type="AlphaFoldDB" id="A0A2K8SJ30"/>
<name>A0A2K8SJ30_9NOSO</name>
<dbReference type="InterPro" id="IPR004839">
    <property type="entry name" value="Aminotransferase_I/II_large"/>
</dbReference>
<keyword evidence="6" id="KW-1185">Reference proteome</keyword>
<dbReference type="InterPro" id="IPR015424">
    <property type="entry name" value="PyrdxlP-dep_Trfase"/>
</dbReference>
<dbReference type="NCBIfam" id="TIGR03947">
    <property type="entry name" value="viomycin_VioD"/>
    <property type="match status" value="1"/>
</dbReference>
<dbReference type="RefSeq" id="WP_100897687.1">
    <property type="nucleotide sequence ID" value="NZ_CAWNNC010000001.1"/>
</dbReference>
<dbReference type="Proteomes" id="UP000232003">
    <property type="component" value="Chromosome"/>
</dbReference>
<sequence>MKIAQAPLENWLRDYYFTNEIDISGSGVEDFSMSELRQLIGLEQEEFDRLIFHDSPSLGSLGLRKAIAQRWGKGDISKVMATNGSSEAIFLVMNALLKPGDEVIVLEPTYHSLVHIAESIGCQIKYWQLKFEQQFTPDFEELKSLITQNTRMIIVNFPHNPTGVSVSVEQQRELIKLAAGVGAYLAWDEAFLELTYDHPSLPEVSLLYDKAISFGTLSKAYGLPGLRVGWCFAPRDILEDCIHLRDYISLALSPLVELVAQRAIENADCLLNIRQKQAYTNREILAEWVETNRDFVEWVKPQGGVTAFLRFRGISDIEDFCHHLINPHGVLLLPGTCFHYPHHVRLGFGGSTAKLQVGLSRLSQLLRVYHSNTQLIQI</sequence>
<keyword evidence="5" id="KW-0808">Transferase</keyword>
<evidence type="ECO:0000313" key="5">
    <source>
        <dbReference type="EMBL" id="AUB35486.1"/>
    </source>
</evidence>
<dbReference type="KEGG" id="nfl:COO91_01366"/>
<dbReference type="GO" id="GO:0008483">
    <property type="term" value="F:transaminase activity"/>
    <property type="evidence" value="ECO:0007669"/>
    <property type="project" value="UniProtKB-KW"/>
</dbReference>
<gene>
    <name evidence="5" type="ORF">COO91_01366</name>
</gene>
<feature type="domain" description="Aminotransferase class I/classII large" evidence="4">
    <location>
        <begin position="58"/>
        <end position="362"/>
    </location>
</feature>
<dbReference type="Gene3D" id="3.90.1150.10">
    <property type="entry name" value="Aspartate Aminotransferase, domain 1"/>
    <property type="match status" value="1"/>
</dbReference>
<keyword evidence="5" id="KW-0032">Aminotransferase</keyword>
<comment type="cofactor">
    <cofactor evidence="1 3">
        <name>pyridoxal 5'-phosphate</name>
        <dbReference type="ChEBI" id="CHEBI:597326"/>
    </cofactor>
</comment>
<organism evidence="5 6">
    <name type="scientific">Nostoc flagelliforme CCNUN1</name>
    <dbReference type="NCBI Taxonomy" id="2038116"/>
    <lineage>
        <taxon>Bacteria</taxon>
        <taxon>Bacillati</taxon>
        <taxon>Cyanobacteriota</taxon>
        <taxon>Cyanophyceae</taxon>
        <taxon>Nostocales</taxon>
        <taxon>Nostocaceae</taxon>
        <taxon>Nostoc</taxon>
    </lineage>
</organism>
<dbReference type="InterPro" id="IPR015421">
    <property type="entry name" value="PyrdxlP-dep_Trfase_major"/>
</dbReference>
<dbReference type="GO" id="GO:0030170">
    <property type="term" value="F:pyridoxal phosphate binding"/>
    <property type="evidence" value="ECO:0007669"/>
    <property type="project" value="InterPro"/>
</dbReference>
<dbReference type="InterPro" id="IPR023965">
    <property type="entry name" value="Capreomycidine_synthase"/>
</dbReference>
<dbReference type="PROSITE" id="PS00599">
    <property type="entry name" value="AA_TRANSFER_CLASS_2"/>
    <property type="match status" value="1"/>
</dbReference>
<protein>
    <submittedName>
        <fullName evidence="5">Aspartate/methionine/tyrosine aminotransferase</fullName>
    </submittedName>
</protein>
<dbReference type="InterPro" id="IPR001917">
    <property type="entry name" value="Aminotrans_II_pyridoxalP_BS"/>
</dbReference>
<keyword evidence="2 3" id="KW-0663">Pyridoxal phosphate</keyword>
<evidence type="ECO:0000256" key="2">
    <source>
        <dbReference type="ARBA" id="ARBA00022898"/>
    </source>
</evidence>
<dbReference type="PANTHER" id="PTHR43510">
    <property type="entry name" value="AMINOTRANSFERASE FUNCTION, HYPOTHETICAL (EUROFUNG)"/>
    <property type="match status" value="1"/>
</dbReference>
<evidence type="ECO:0000256" key="1">
    <source>
        <dbReference type="ARBA" id="ARBA00001933"/>
    </source>
</evidence>
<comment type="similarity">
    <text evidence="3">Belongs to the class-II pyridoxal-phosphate-dependent aminotransferase family.</text>
</comment>
<dbReference type="InterPro" id="IPR015422">
    <property type="entry name" value="PyrdxlP-dep_Trfase_small"/>
</dbReference>
<evidence type="ECO:0000313" key="6">
    <source>
        <dbReference type="Proteomes" id="UP000232003"/>
    </source>
</evidence>
<accession>A0A2K8SJ30</accession>
<evidence type="ECO:0000259" key="4">
    <source>
        <dbReference type="Pfam" id="PF00155"/>
    </source>
</evidence>
<dbReference type="OrthoDB" id="9803354at2"/>
<reference evidence="5 6" key="1">
    <citation type="submission" date="2017-11" db="EMBL/GenBank/DDBJ databases">
        <title>Complete genome of a free-living desiccation-tolerant cyanobacterium and its photosynthetic adaptation to extreme terrestrial habitat.</title>
        <authorList>
            <person name="Shang J."/>
        </authorList>
    </citation>
    <scope>NUCLEOTIDE SEQUENCE [LARGE SCALE GENOMIC DNA]</scope>
    <source>
        <strain evidence="5 6">CCNUN1</strain>
    </source>
</reference>
<dbReference type="SUPFAM" id="SSF53383">
    <property type="entry name" value="PLP-dependent transferases"/>
    <property type="match status" value="1"/>
</dbReference>
<dbReference type="Gene3D" id="3.40.640.10">
    <property type="entry name" value="Type I PLP-dependent aspartate aminotransferase-like (Major domain)"/>
    <property type="match status" value="1"/>
</dbReference>
<evidence type="ECO:0000256" key="3">
    <source>
        <dbReference type="RuleBase" id="RU003693"/>
    </source>
</evidence>
<dbReference type="CDD" id="cd00609">
    <property type="entry name" value="AAT_like"/>
    <property type="match status" value="1"/>
</dbReference>
<proteinExistence type="inferred from homology"/>